<dbReference type="OrthoDB" id="426882at2759"/>
<dbReference type="InterPro" id="IPR017941">
    <property type="entry name" value="Rieske_2Fe-2S"/>
</dbReference>
<sequence length="186" mass="20481">MNFFSASRPGASWISAGTVSGFADLSDDNRRLADPRLCGAHLRPGCKVFRVPKDDPAEAEEVVISSDDEDSPISAADLSSHVLVFQHRGKFHAVDHSCPHSAYPLSNGTPFDIEDFGVVLSAGLTCPKHGWSFDLFTGMSDTGRYQLPLWEVQLRDEDGVKVVDPSKNDTDRAQLTVWVRRKHRTG</sequence>
<evidence type="ECO:0000256" key="5">
    <source>
        <dbReference type="ARBA" id="ARBA00034078"/>
    </source>
</evidence>
<evidence type="ECO:0000256" key="3">
    <source>
        <dbReference type="ARBA" id="ARBA00023004"/>
    </source>
</evidence>
<dbReference type="Gene3D" id="2.102.10.10">
    <property type="entry name" value="Rieske [2Fe-2S] iron-sulphur domain"/>
    <property type="match status" value="1"/>
</dbReference>
<dbReference type="GO" id="GO:0051537">
    <property type="term" value="F:2 iron, 2 sulfur cluster binding"/>
    <property type="evidence" value="ECO:0007669"/>
    <property type="project" value="UniProtKB-KW"/>
</dbReference>
<comment type="cofactor">
    <cofactor evidence="5">
        <name>[2Fe-2S] cluster</name>
        <dbReference type="ChEBI" id="CHEBI:190135"/>
    </cofactor>
</comment>
<evidence type="ECO:0000256" key="2">
    <source>
        <dbReference type="ARBA" id="ARBA00022723"/>
    </source>
</evidence>
<dbReference type="SUPFAM" id="SSF50022">
    <property type="entry name" value="ISP domain"/>
    <property type="match status" value="1"/>
</dbReference>
<dbReference type="Proteomes" id="UP000078544">
    <property type="component" value="Unassembled WGS sequence"/>
</dbReference>
<dbReference type="AlphaFoldDB" id="A0A168CFN0"/>
<evidence type="ECO:0000256" key="1">
    <source>
        <dbReference type="ARBA" id="ARBA00022714"/>
    </source>
</evidence>
<dbReference type="GO" id="GO:0046872">
    <property type="term" value="F:metal ion binding"/>
    <property type="evidence" value="ECO:0007669"/>
    <property type="project" value="UniProtKB-KW"/>
</dbReference>
<dbReference type="Pfam" id="PF00355">
    <property type="entry name" value="Rieske"/>
    <property type="match status" value="1"/>
</dbReference>
<evidence type="ECO:0000313" key="8">
    <source>
        <dbReference type="Proteomes" id="UP000078544"/>
    </source>
</evidence>
<proteinExistence type="predicted"/>
<evidence type="ECO:0000259" key="6">
    <source>
        <dbReference type="PROSITE" id="PS51296"/>
    </source>
</evidence>
<dbReference type="PANTHER" id="PTHR21496">
    <property type="entry name" value="FERREDOXIN-RELATED"/>
    <property type="match status" value="1"/>
</dbReference>
<name>A0A168CFN0_9HYPO</name>
<keyword evidence="8" id="KW-1185">Reference proteome</keyword>
<evidence type="ECO:0000256" key="4">
    <source>
        <dbReference type="ARBA" id="ARBA00023014"/>
    </source>
</evidence>
<keyword evidence="1" id="KW-0001">2Fe-2S</keyword>
<comment type="caution">
    <text evidence="7">The sequence shown here is derived from an EMBL/GenBank/DDBJ whole genome shotgun (WGS) entry which is preliminary data.</text>
</comment>
<protein>
    <submittedName>
        <fullName evidence="7">Rieske [2Fe-2S] iron-sulfur domain protein</fullName>
    </submittedName>
</protein>
<accession>A0A168CFN0</accession>
<reference evidence="7 8" key="1">
    <citation type="journal article" date="2016" name="Genome Biol. Evol.">
        <title>Divergent and convergent evolution of fungal pathogenicity.</title>
        <authorList>
            <person name="Shang Y."/>
            <person name="Xiao G."/>
            <person name="Zheng P."/>
            <person name="Cen K."/>
            <person name="Zhan S."/>
            <person name="Wang C."/>
        </authorList>
    </citation>
    <scope>NUCLEOTIDE SEQUENCE [LARGE SCALE GENOMIC DNA]</scope>
    <source>
        <strain evidence="7 8">RCEF 2490</strain>
    </source>
</reference>
<keyword evidence="2" id="KW-0479">Metal-binding</keyword>
<dbReference type="CDD" id="cd03467">
    <property type="entry name" value="Rieske"/>
    <property type="match status" value="1"/>
</dbReference>
<keyword evidence="4" id="KW-0411">Iron-sulfur</keyword>
<feature type="domain" description="Rieske" evidence="6">
    <location>
        <begin position="60"/>
        <end position="163"/>
    </location>
</feature>
<evidence type="ECO:0000313" key="7">
    <source>
        <dbReference type="EMBL" id="KZZ96537.1"/>
    </source>
</evidence>
<organism evidence="7 8">
    <name type="scientific">Moelleriella libera RCEF 2490</name>
    <dbReference type="NCBI Taxonomy" id="1081109"/>
    <lineage>
        <taxon>Eukaryota</taxon>
        <taxon>Fungi</taxon>
        <taxon>Dikarya</taxon>
        <taxon>Ascomycota</taxon>
        <taxon>Pezizomycotina</taxon>
        <taxon>Sordariomycetes</taxon>
        <taxon>Hypocreomycetidae</taxon>
        <taxon>Hypocreales</taxon>
        <taxon>Clavicipitaceae</taxon>
        <taxon>Moelleriella</taxon>
    </lineage>
</organism>
<dbReference type="PANTHER" id="PTHR21496:SF0">
    <property type="entry name" value="RIESKE DOMAIN-CONTAINING PROTEIN"/>
    <property type="match status" value="1"/>
</dbReference>
<gene>
    <name evidence="7" type="ORF">AAL_03766</name>
</gene>
<dbReference type="InterPro" id="IPR036922">
    <property type="entry name" value="Rieske_2Fe-2S_sf"/>
</dbReference>
<keyword evidence="3" id="KW-0408">Iron</keyword>
<dbReference type="EMBL" id="AZGY01000007">
    <property type="protein sequence ID" value="KZZ96537.1"/>
    <property type="molecule type" value="Genomic_DNA"/>
</dbReference>
<dbReference type="PROSITE" id="PS51296">
    <property type="entry name" value="RIESKE"/>
    <property type="match status" value="1"/>
</dbReference>